<comment type="caution">
    <text evidence="2">The sequence shown here is derived from an EMBL/GenBank/DDBJ whole genome shotgun (WGS) entry which is preliminary data.</text>
</comment>
<reference evidence="2 3" key="1">
    <citation type="submission" date="2020-11" db="EMBL/GenBank/DDBJ databases">
        <title>Kefir isolates.</title>
        <authorList>
            <person name="Marcisauskas S."/>
            <person name="Kim Y."/>
            <person name="Blasche S."/>
        </authorList>
    </citation>
    <scope>NUCLEOTIDE SEQUENCE [LARGE SCALE GENOMIC DNA]</scope>
    <source>
        <strain evidence="2 3">KR</strain>
    </source>
</reference>
<dbReference type="OrthoDB" id="10257284at2759"/>
<dbReference type="SUPFAM" id="SSF53254">
    <property type="entry name" value="Phosphoglycerate mutase-like"/>
    <property type="match status" value="1"/>
</dbReference>
<accession>A0A9P6W4X0</accession>
<evidence type="ECO:0000313" key="3">
    <source>
        <dbReference type="Proteomes" id="UP000777482"/>
    </source>
</evidence>
<name>A0A9P6W4X0_RHOMI</name>
<organism evidence="2 3">
    <name type="scientific">Rhodotorula mucilaginosa</name>
    <name type="common">Yeast</name>
    <name type="synonym">Rhodotorula rubra</name>
    <dbReference type="NCBI Taxonomy" id="5537"/>
    <lineage>
        <taxon>Eukaryota</taxon>
        <taxon>Fungi</taxon>
        <taxon>Dikarya</taxon>
        <taxon>Basidiomycota</taxon>
        <taxon>Pucciniomycotina</taxon>
        <taxon>Microbotryomycetes</taxon>
        <taxon>Sporidiobolales</taxon>
        <taxon>Sporidiobolaceae</taxon>
        <taxon>Rhodotorula</taxon>
    </lineage>
</organism>
<feature type="region of interest" description="Disordered" evidence="1">
    <location>
        <begin position="1"/>
        <end position="32"/>
    </location>
</feature>
<evidence type="ECO:0000313" key="2">
    <source>
        <dbReference type="EMBL" id="KAG0662718.1"/>
    </source>
</evidence>
<feature type="non-terminal residue" evidence="2">
    <location>
        <position position="144"/>
    </location>
</feature>
<dbReference type="AlphaFoldDB" id="A0A9P6W4X0"/>
<dbReference type="Proteomes" id="UP000777482">
    <property type="component" value="Unassembled WGS sequence"/>
</dbReference>
<sequence>MSYAGQAHHPHVPGHPPNPHLIPLAHPDDAQQPYIPPGLELLQAHWFVRHGERAPVRQRLVGVGEIPAVFPLCSIGRDFQTAVLSFTSGGTTSPNLVGAPPPPTALPTAASTGANVERAKMDVRRLAEDVGPVGARGTLGGLSD</sequence>
<dbReference type="EMBL" id="PUHQ01000025">
    <property type="protein sequence ID" value="KAG0662718.1"/>
    <property type="molecule type" value="Genomic_DNA"/>
</dbReference>
<gene>
    <name evidence="2" type="ORF">C6P46_003223</name>
</gene>
<dbReference type="InterPro" id="IPR029033">
    <property type="entry name" value="His_PPase_superfam"/>
</dbReference>
<proteinExistence type="predicted"/>
<keyword evidence="3" id="KW-1185">Reference proteome</keyword>
<protein>
    <submittedName>
        <fullName evidence="2">Uncharacterized protein</fullName>
    </submittedName>
</protein>
<evidence type="ECO:0000256" key="1">
    <source>
        <dbReference type="SAM" id="MobiDB-lite"/>
    </source>
</evidence>